<feature type="transmembrane region" description="Helical" evidence="8">
    <location>
        <begin position="165"/>
        <end position="187"/>
    </location>
</feature>
<dbReference type="PATRIC" id="fig|1747903.4.peg.2527"/>
<accession>A0A1A7BZN3</accession>
<comment type="caution">
    <text evidence="9">The sequence shown here is derived from an EMBL/GenBank/DDBJ whole genome shotgun (WGS) entry which is preliminary data.</text>
</comment>
<dbReference type="EMBL" id="LOCQ01000055">
    <property type="protein sequence ID" value="OBV38962.1"/>
    <property type="molecule type" value="Genomic_DNA"/>
</dbReference>
<evidence type="ECO:0000256" key="4">
    <source>
        <dbReference type="ARBA" id="ARBA00022475"/>
    </source>
</evidence>
<evidence type="ECO:0000256" key="8">
    <source>
        <dbReference type="RuleBase" id="RU363041"/>
    </source>
</evidence>
<dbReference type="Proteomes" id="UP000092713">
    <property type="component" value="Unassembled WGS sequence"/>
</dbReference>
<evidence type="ECO:0000313" key="9">
    <source>
        <dbReference type="EMBL" id="OBV38962.1"/>
    </source>
</evidence>
<gene>
    <name evidence="9" type="ORF">ASR47_100822</name>
</gene>
<feature type="transmembrane region" description="Helical" evidence="8">
    <location>
        <begin position="40"/>
        <end position="61"/>
    </location>
</feature>
<dbReference type="InterPro" id="IPR052017">
    <property type="entry name" value="TSUP"/>
</dbReference>
<dbReference type="OrthoDB" id="9800873at2"/>
<comment type="subcellular location">
    <subcellularLocation>
        <location evidence="1 8">Cell membrane</location>
        <topology evidence="1 8">Multi-pass membrane protein</topology>
    </subcellularLocation>
</comment>
<keyword evidence="10" id="KW-1185">Reference proteome</keyword>
<dbReference type="Pfam" id="PF01925">
    <property type="entry name" value="TauE"/>
    <property type="match status" value="1"/>
</dbReference>
<evidence type="ECO:0000256" key="3">
    <source>
        <dbReference type="ARBA" id="ARBA00022448"/>
    </source>
</evidence>
<evidence type="ECO:0000313" key="10">
    <source>
        <dbReference type="Proteomes" id="UP000092713"/>
    </source>
</evidence>
<dbReference type="PANTHER" id="PTHR30269:SF32">
    <property type="entry name" value="MEMBRANE TRANSPORTER PROTEIN-RELATED"/>
    <property type="match status" value="1"/>
</dbReference>
<evidence type="ECO:0000256" key="1">
    <source>
        <dbReference type="ARBA" id="ARBA00004651"/>
    </source>
</evidence>
<keyword evidence="4 8" id="KW-1003">Cell membrane</keyword>
<feature type="transmembrane region" description="Helical" evidence="8">
    <location>
        <begin position="223"/>
        <end position="242"/>
    </location>
</feature>
<name>A0A1A7BZN3_9BURK</name>
<dbReference type="STRING" id="1747903.ASR47_100822"/>
<organism evidence="9 10">
    <name type="scientific">Janthinobacterium psychrotolerans</name>
    <dbReference type="NCBI Taxonomy" id="1747903"/>
    <lineage>
        <taxon>Bacteria</taxon>
        <taxon>Pseudomonadati</taxon>
        <taxon>Pseudomonadota</taxon>
        <taxon>Betaproteobacteria</taxon>
        <taxon>Burkholderiales</taxon>
        <taxon>Oxalobacteraceae</taxon>
        <taxon>Janthinobacterium</taxon>
    </lineage>
</organism>
<evidence type="ECO:0000256" key="6">
    <source>
        <dbReference type="ARBA" id="ARBA00022989"/>
    </source>
</evidence>
<dbReference type="PANTHER" id="PTHR30269">
    <property type="entry name" value="TRANSMEMBRANE PROTEIN YFCA"/>
    <property type="match status" value="1"/>
</dbReference>
<dbReference type="AlphaFoldDB" id="A0A1A7BZN3"/>
<feature type="transmembrane region" description="Helical" evidence="8">
    <location>
        <begin position="73"/>
        <end position="91"/>
    </location>
</feature>
<evidence type="ECO:0000256" key="5">
    <source>
        <dbReference type="ARBA" id="ARBA00022692"/>
    </source>
</evidence>
<sequence length="247" mass="25249">METSFLLAVGASFILAGFVKGVVGLGLPTVAMGLLSLVMPPVQAAALLIVPSMVTNVWQLATGPGLAALLRRLWPLLAWTMAGTVLGGALLPQDSGAWAVVALGVALMAYAVAGLCSWRLVVAPRHEPWLAPLIGASTGLVTAATGVFVIPAVPYLQGLGLQRDALVQALGLAFSASTVALAASLALQGNFHLGDAQASGIALLPALGGMLAGQWLRGRISAALFRKCFFIGLFALGLHSAIKPWLA</sequence>
<comment type="similarity">
    <text evidence="2 8">Belongs to the 4-toluene sulfonate uptake permease (TSUP) (TC 2.A.102) family.</text>
</comment>
<feature type="transmembrane region" description="Helical" evidence="8">
    <location>
        <begin position="130"/>
        <end position="153"/>
    </location>
</feature>
<protein>
    <recommendedName>
        <fullName evidence="8">Probable membrane transporter protein</fullName>
    </recommendedName>
</protein>
<keyword evidence="6 8" id="KW-1133">Transmembrane helix</keyword>
<evidence type="ECO:0000256" key="2">
    <source>
        <dbReference type="ARBA" id="ARBA00009142"/>
    </source>
</evidence>
<feature type="transmembrane region" description="Helical" evidence="8">
    <location>
        <begin position="97"/>
        <end position="118"/>
    </location>
</feature>
<reference evidence="9 10" key="1">
    <citation type="submission" date="2016-04" db="EMBL/GenBank/DDBJ databases">
        <title>Draft genome sequence of Janthinobacterium psychrotolerans sp. nov., isolated from freshwater sediments in Denmark.</title>
        <authorList>
            <person name="Gong X."/>
            <person name="Skrivergaard S."/>
            <person name="Korsgaard B.S."/>
            <person name="Schreiber L."/>
            <person name="Marshall I.P."/>
            <person name="Finster K."/>
            <person name="Schramm A."/>
        </authorList>
    </citation>
    <scope>NUCLEOTIDE SEQUENCE [LARGE SCALE GENOMIC DNA]</scope>
    <source>
        <strain evidence="9 10">S3-2</strain>
    </source>
</reference>
<evidence type="ECO:0000256" key="7">
    <source>
        <dbReference type="ARBA" id="ARBA00023136"/>
    </source>
</evidence>
<keyword evidence="5 8" id="KW-0812">Transmembrane</keyword>
<dbReference type="InterPro" id="IPR002781">
    <property type="entry name" value="TM_pro_TauE-like"/>
</dbReference>
<feature type="transmembrane region" description="Helical" evidence="8">
    <location>
        <begin position="199"/>
        <end position="217"/>
    </location>
</feature>
<dbReference type="RefSeq" id="WP_065308200.1">
    <property type="nucleotide sequence ID" value="NZ_LOCQ01000055.1"/>
</dbReference>
<keyword evidence="7 8" id="KW-0472">Membrane</keyword>
<keyword evidence="3" id="KW-0813">Transport</keyword>
<dbReference type="GO" id="GO:0005886">
    <property type="term" value="C:plasma membrane"/>
    <property type="evidence" value="ECO:0007669"/>
    <property type="project" value="UniProtKB-SubCell"/>
</dbReference>
<proteinExistence type="inferred from homology"/>